<reference evidence="4" key="1">
    <citation type="submission" date="2019-11" db="EMBL/GenBank/DDBJ databases">
        <title>Complete genome sequence of Corynebacterium kalinowskii 1959, a novel Corynebacterium species isolated from soil of a small paddock in Vilsendorf, Germany.</title>
        <authorList>
            <person name="Schaffert L."/>
            <person name="Ruwe M."/>
            <person name="Milse J."/>
            <person name="Hanuschka K."/>
            <person name="Ortseifen V."/>
            <person name="Droste J."/>
            <person name="Brandt D."/>
            <person name="Schlueter L."/>
            <person name="Kutter Y."/>
            <person name="Vinke S."/>
            <person name="Viehoefer P."/>
            <person name="Jacob L."/>
            <person name="Luebke N.-C."/>
            <person name="Schulte-Berndt E."/>
            <person name="Hain C."/>
            <person name="Linder M."/>
            <person name="Schmidt P."/>
            <person name="Wollenschlaeger L."/>
            <person name="Luttermann T."/>
            <person name="Thieme E."/>
            <person name="Hassa J."/>
            <person name="Haak M."/>
            <person name="Wittchen M."/>
            <person name="Mentz A."/>
            <person name="Persicke M."/>
            <person name="Busche T."/>
            <person name="Ruckert C."/>
        </authorList>
    </citation>
    <scope>NUCLEOTIDE SEQUENCE [LARGE SCALE GENOMIC DNA]</scope>
    <source>
        <strain evidence="4">1959</strain>
    </source>
</reference>
<dbReference type="Proteomes" id="UP000427071">
    <property type="component" value="Chromosome"/>
</dbReference>
<dbReference type="Gene3D" id="1.10.10.1320">
    <property type="entry name" value="Anti-sigma factor, zinc-finger domain"/>
    <property type="match status" value="1"/>
</dbReference>
<dbReference type="KEGG" id="ckw:CKALI_07610"/>
<dbReference type="RefSeq" id="WP_156192708.1">
    <property type="nucleotide sequence ID" value="NZ_CP046452.1"/>
</dbReference>
<evidence type="ECO:0000256" key="2">
    <source>
        <dbReference type="ARBA" id="ARBA00023163"/>
    </source>
</evidence>
<sequence>MHFSRPSGPNPGHREFSSVEHLSAEAVAGFVDNELPTIAMNRARIHLVHCQECRAEVSEQRRAAERLRRIADEKVEVPSTLMAKLTSIAQSCPEGPDAQEVAHPRGETILAKVEVFYRAVRKNQGK</sequence>
<keyword evidence="2" id="KW-0804">Transcription</keyword>
<name>A0A6B8VLR9_9CORY</name>
<evidence type="ECO:0000313" key="4">
    <source>
        <dbReference type="Proteomes" id="UP000427071"/>
    </source>
</evidence>
<accession>A0A6B8VLR9</accession>
<dbReference type="AlphaFoldDB" id="A0A6B8VLR9"/>
<dbReference type="EMBL" id="CP046452">
    <property type="protein sequence ID" value="QGU02384.1"/>
    <property type="molecule type" value="Genomic_DNA"/>
</dbReference>
<protein>
    <submittedName>
        <fullName evidence="3">Anti-sigma-E factor RseA</fullName>
    </submittedName>
</protein>
<proteinExistence type="predicted"/>
<keyword evidence="1" id="KW-0805">Transcription regulation</keyword>
<keyword evidence="4" id="KW-1185">Reference proteome</keyword>
<gene>
    <name evidence="3" type="primary">rseA</name>
    <name evidence="3" type="ORF">CKALI_07610</name>
</gene>
<organism evidence="3 4">
    <name type="scientific">Corynebacterium kalinowskii</name>
    <dbReference type="NCBI Taxonomy" id="2675216"/>
    <lineage>
        <taxon>Bacteria</taxon>
        <taxon>Bacillati</taxon>
        <taxon>Actinomycetota</taxon>
        <taxon>Actinomycetes</taxon>
        <taxon>Mycobacteriales</taxon>
        <taxon>Corynebacteriaceae</taxon>
        <taxon>Corynebacterium</taxon>
    </lineage>
</organism>
<evidence type="ECO:0000256" key="1">
    <source>
        <dbReference type="ARBA" id="ARBA00023015"/>
    </source>
</evidence>
<evidence type="ECO:0000313" key="3">
    <source>
        <dbReference type="EMBL" id="QGU02384.1"/>
    </source>
</evidence>
<dbReference type="InterPro" id="IPR041916">
    <property type="entry name" value="Anti_sigma_zinc_sf"/>
</dbReference>